<keyword evidence="1" id="KW-0812">Transmembrane</keyword>
<dbReference type="EMBL" id="CP015167">
    <property type="protein sequence ID" value="AOW48035.1"/>
    <property type="molecule type" value="Genomic_DNA"/>
</dbReference>
<evidence type="ECO:0000256" key="1">
    <source>
        <dbReference type="SAM" id="Phobius"/>
    </source>
</evidence>
<keyword evidence="2" id="KW-0614">Plasmid</keyword>
<dbReference type="Proteomes" id="UP000175973">
    <property type="component" value="Plasmid unnamed3"/>
</dbReference>
<keyword evidence="1" id="KW-0472">Membrane</keyword>
<protein>
    <submittedName>
        <fullName evidence="2">Uncharacterized protein</fullName>
    </submittedName>
</protein>
<accession>A0A1D8R0C2</accession>
<evidence type="ECO:0000313" key="2">
    <source>
        <dbReference type="EMBL" id="AOW48035.1"/>
    </source>
</evidence>
<feature type="transmembrane region" description="Helical" evidence="1">
    <location>
        <begin position="43"/>
        <end position="61"/>
    </location>
</feature>
<keyword evidence="1" id="KW-1133">Transmembrane helix</keyword>
<geneLocation type="plasmid" evidence="2 3">
    <name>unnamed3</name>
</geneLocation>
<dbReference type="AlphaFoldDB" id="A0A1D8R0C2"/>
<gene>
    <name evidence="2" type="ORF">A4S02_14490</name>
</gene>
<dbReference type="KEGG" id="aasc:A4S02_14490"/>
<evidence type="ECO:0000313" key="3">
    <source>
        <dbReference type="Proteomes" id="UP000175973"/>
    </source>
</evidence>
<name>A0A1D8R0C2_9PROT</name>
<sequence>MEGKLPCLAPIITAADTAGTIAGLAGRIAVAMEAHVKPLNPPTGTAICTISVLAVIMTGMLPA</sequence>
<organism evidence="2 3">
    <name type="scientific">Acetobacter ascendens</name>
    <dbReference type="NCBI Taxonomy" id="481146"/>
    <lineage>
        <taxon>Bacteria</taxon>
        <taxon>Pseudomonadati</taxon>
        <taxon>Pseudomonadota</taxon>
        <taxon>Alphaproteobacteria</taxon>
        <taxon>Acetobacterales</taxon>
        <taxon>Acetobacteraceae</taxon>
        <taxon>Acetobacter</taxon>
    </lineage>
</organism>
<proteinExistence type="predicted"/>
<reference evidence="3" key="1">
    <citation type="submission" date="2016-04" db="EMBL/GenBank/DDBJ databases">
        <authorList>
            <person name="Jeon C.O."/>
            <person name="Cho G.Y."/>
            <person name="Jeong H.I."/>
            <person name="Kim K.H."/>
        </authorList>
    </citation>
    <scope>NUCLEOTIDE SEQUENCE [LARGE SCALE GENOMIC DNA]</scope>
    <source>
        <strain evidence="3">LMG 1590</strain>
        <plasmid evidence="3">unnamed3</plasmid>
    </source>
</reference>
<keyword evidence="3" id="KW-1185">Reference proteome</keyword>